<keyword evidence="4 6" id="KW-0472">Membrane</keyword>
<evidence type="ECO:0000256" key="6">
    <source>
        <dbReference type="SAM" id="Phobius"/>
    </source>
</evidence>
<name>A0AAV4IEA7_9GAST</name>
<keyword evidence="9" id="KW-1185">Reference proteome</keyword>
<accession>A0AAV4IEA7</accession>
<feature type="transmembrane region" description="Helical" evidence="6">
    <location>
        <begin position="64"/>
        <end position="87"/>
    </location>
</feature>
<dbReference type="Pfam" id="PF00001">
    <property type="entry name" value="7tm_1"/>
    <property type="match status" value="1"/>
</dbReference>
<feature type="domain" description="G-protein coupled receptors family 1 profile" evidence="7">
    <location>
        <begin position="1"/>
        <end position="140"/>
    </location>
</feature>
<dbReference type="PANTHER" id="PTHR45698">
    <property type="entry name" value="TRACE AMINE-ASSOCIATED RECEPTOR 19N-RELATED"/>
    <property type="match status" value="1"/>
</dbReference>
<evidence type="ECO:0000313" key="8">
    <source>
        <dbReference type="EMBL" id="GFS09534.1"/>
    </source>
</evidence>
<gene>
    <name evidence="8" type="ORF">ElyMa_004784900</name>
</gene>
<dbReference type="PROSITE" id="PS50262">
    <property type="entry name" value="G_PROTEIN_RECEP_F1_2"/>
    <property type="match status" value="1"/>
</dbReference>
<dbReference type="GO" id="GO:0004930">
    <property type="term" value="F:G protein-coupled receptor activity"/>
    <property type="evidence" value="ECO:0007669"/>
    <property type="project" value="InterPro"/>
</dbReference>
<protein>
    <submittedName>
        <fullName evidence="8">Opsin Gq1</fullName>
    </submittedName>
</protein>
<dbReference type="AlphaFoldDB" id="A0AAV4IEA7"/>
<feature type="non-terminal residue" evidence="8">
    <location>
        <position position="1"/>
    </location>
</feature>
<evidence type="ECO:0000259" key="7">
    <source>
        <dbReference type="PROSITE" id="PS50262"/>
    </source>
</evidence>
<comment type="caution">
    <text evidence="8">The sequence shown here is derived from an EMBL/GenBank/DDBJ whole genome shotgun (WGS) entry which is preliminary data.</text>
</comment>
<dbReference type="GO" id="GO:0016020">
    <property type="term" value="C:membrane"/>
    <property type="evidence" value="ECO:0007669"/>
    <property type="project" value="UniProtKB-SubCell"/>
</dbReference>
<dbReference type="InterPro" id="IPR000276">
    <property type="entry name" value="GPCR_Rhodpsn"/>
</dbReference>
<dbReference type="CDD" id="cd00637">
    <property type="entry name" value="7tm_classA_rhodopsin-like"/>
    <property type="match status" value="1"/>
</dbReference>
<feature type="transmembrane region" description="Helical" evidence="6">
    <location>
        <begin position="12"/>
        <end position="36"/>
    </location>
</feature>
<evidence type="ECO:0000313" key="9">
    <source>
        <dbReference type="Proteomes" id="UP000762676"/>
    </source>
</evidence>
<proteinExistence type="predicted"/>
<evidence type="ECO:0000256" key="5">
    <source>
        <dbReference type="SAM" id="MobiDB-lite"/>
    </source>
</evidence>
<reference evidence="8 9" key="1">
    <citation type="journal article" date="2021" name="Elife">
        <title>Chloroplast acquisition without the gene transfer in kleptoplastic sea slugs, Plakobranchus ocellatus.</title>
        <authorList>
            <person name="Maeda T."/>
            <person name="Takahashi S."/>
            <person name="Yoshida T."/>
            <person name="Shimamura S."/>
            <person name="Takaki Y."/>
            <person name="Nagai Y."/>
            <person name="Toyoda A."/>
            <person name="Suzuki Y."/>
            <person name="Arimoto A."/>
            <person name="Ishii H."/>
            <person name="Satoh N."/>
            <person name="Nishiyama T."/>
            <person name="Hasebe M."/>
            <person name="Maruyama T."/>
            <person name="Minagawa J."/>
            <person name="Obokata J."/>
            <person name="Shigenobu S."/>
        </authorList>
    </citation>
    <scope>NUCLEOTIDE SEQUENCE [LARGE SCALE GENOMIC DNA]</scope>
</reference>
<evidence type="ECO:0000256" key="2">
    <source>
        <dbReference type="ARBA" id="ARBA00022692"/>
    </source>
</evidence>
<evidence type="ECO:0000256" key="3">
    <source>
        <dbReference type="ARBA" id="ARBA00022989"/>
    </source>
</evidence>
<evidence type="ECO:0000256" key="4">
    <source>
        <dbReference type="ARBA" id="ARBA00023136"/>
    </source>
</evidence>
<dbReference type="EMBL" id="BMAT01009598">
    <property type="protein sequence ID" value="GFS09534.1"/>
    <property type="molecule type" value="Genomic_DNA"/>
</dbReference>
<dbReference type="PANTHER" id="PTHR45698:SF1">
    <property type="entry name" value="TRACE AMINE-ASSOCIATED RECEPTOR 13C-LIKE"/>
    <property type="match status" value="1"/>
</dbReference>
<evidence type="ECO:0000256" key="1">
    <source>
        <dbReference type="ARBA" id="ARBA00004370"/>
    </source>
</evidence>
<feature type="region of interest" description="Disordered" evidence="5">
    <location>
        <begin position="155"/>
        <end position="205"/>
    </location>
</feature>
<dbReference type="Gene3D" id="1.20.1070.10">
    <property type="entry name" value="Rhodopsin 7-helix transmembrane proteins"/>
    <property type="match status" value="1"/>
</dbReference>
<feature type="transmembrane region" description="Helical" evidence="6">
    <location>
        <begin position="116"/>
        <end position="141"/>
    </location>
</feature>
<organism evidence="8 9">
    <name type="scientific">Elysia marginata</name>
    <dbReference type="NCBI Taxonomy" id="1093978"/>
    <lineage>
        <taxon>Eukaryota</taxon>
        <taxon>Metazoa</taxon>
        <taxon>Spiralia</taxon>
        <taxon>Lophotrochozoa</taxon>
        <taxon>Mollusca</taxon>
        <taxon>Gastropoda</taxon>
        <taxon>Heterobranchia</taxon>
        <taxon>Euthyneura</taxon>
        <taxon>Panpulmonata</taxon>
        <taxon>Sacoglossa</taxon>
        <taxon>Placobranchoidea</taxon>
        <taxon>Plakobranchidae</taxon>
        <taxon>Elysia</taxon>
    </lineage>
</organism>
<feature type="compositionally biased region" description="Polar residues" evidence="5">
    <location>
        <begin position="155"/>
        <end position="180"/>
    </location>
</feature>
<dbReference type="InterPro" id="IPR017452">
    <property type="entry name" value="GPCR_Rhodpsn_7TM"/>
</dbReference>
<comment type="subcellular location">
    <subcellularLocation>
        <location evidence="1">Membrane</location>
    </subcellularLocation>
</comment>
<dbReference type="Proteomes" id="UP000762676">
    <property type="component" value="Unassembled WGS sequence"/>
</dbReference>
<dbReference type="SUPFAM" id="SSF81321">
    <property type="entry name" value="Family A G protein-coupled receptor-like"/>
    <property type="match status" value="1"/>
</dbReference>
<keyword evidence="3 6" id="KW-1133">Transmembrane helix</keyword>
<sequence>FLNVESIDGNAHLAVYASAIACVWVLQAALAVPLAVWNVVATYGPLTRCHIPFSKLPETLDYTVAVRVVAFFLPLGILWIGNMGVIYKLRRMDRKIMPFASGVTANPVRKRRNRKVTLTCVMLAIVFTVNLTPFQVALLVVQTATDRSVGASNLLTSSNSQGSNAHAQHTGITSNVSGSEGSPRPAASCRDNPKPAESNSGGGRLTIPGSSAYVIHAQPMYPGDTLPVDSQAVYRNAQTIQPLK</sequence>
<keyword evidence="2 6" id="KW-0812">Transmembrane</keyword>